<evidence type="ECO:0000256" key="1">
    <source>
        <dbReference type="SAM" id="Phobius"/>
    </source>
</evidence>
<gene>
    <name evidence="2" type="ORF">QS62_02350</name>
</gene>
<feature type="transmembrane region" description="Helical" evidence="1">
    <location>
        <begin position="48"/>
        <end position="69"/>
    </location>
</feature>
<comment type="caution">
    <text evidence="2">The sequence shown here is derived from an EMBL/GenBank/DDBJ whole genome shotgun (WGS) entry which is preliminary data.</text>
</comment>
<keyword evidence="1" id="KW-0472">Membrane</keyword>
<sequence>MTDEFYPDNYIKYHNTTLCIVWISHLGILIWYAILIYDQFKTHPGPEWLITVGFSSAAVSILIVVYNYFRLDTKKSKRYMIPYIYHPALEVPFTILKISSAKLSKDSLAKAFFFIVLGVWYGETFEYIFIILLTGLGLCTLRLLLVTRTYLKALREAKELMNQLPKRGMK</sequence>
<organism evidence="2 3">
    <name type="scientific">Gallibacterium salpingitidis</name>
    <dbReference type="NCBI Taxonomy" id="505341"/>
    <lineage>
        <taxon>Bacteria</taxon>
        <taxon>Pseudomonadati</taxon>
        <taxon>Pseudomonadota</taxon>
        <taxon>Gammaproteobacteria</taxon>
        <taxon>Pasteurellales</taxon>
        <taxon>Pasteurellaceae</taxon>
        <taxon>Gallibacterium</taxon>
    </lineage>
</organism>
<dbReference type="AlphaFoldDB" id="A0A1A7P218"/>
<dbReference type="Proteomes" id="UP000092649">
    <property type="component" value="Unassembled WGS sequence"/>
</dbReference>
<accession>A0A1A7P218</accession>
<protein>
    <submittedName>
        <fullName evidence="2">Uncharacterized protein</fullName>
    </submittedName>
</protein>
<proteinExistence type="predicted"/>
<keyword evidence="3" id="KW-1185">Reference proteome</keyword>
<dbReference type="EMBL" id="JTJL01000007">
    <property type="protein sequence ID" value="OBW95781.1"/>
    <property type="molecule type" value="Genomic_DNA"/>
</dbReference>
<keyword evidence="1" id="KW-0812">Transmembrane</keyword>
<name>A0A1A7P218_9PAST</name>
<keyword evidence="1" id="KW-1133">Transmembrane helix</keyword>
<feature type="transmembrane region" description="Helical" evidence="1">
    <location>
        <begin position="16"/>
        <end position="36"/>
    </location>
</feature>
<evidence type="ECO:0000313" key="3">
    <source>
        <dbReference type="Proteomes" id="UP000092649"/>
    </source>
</evidence>
<dbReference type="RefSeq" id="WP_066105351.1">
    <property type="nucleotide sequence ID" value="NZ_JTJL01000007.1"/>
</dbReference>
<reference evidence="2 3" key="1">
    <citation type="submission" date="2014-11" db="EMBL/GenBank/DDBJ databases">
        <title>Pan-genome of Gallibacterium spp.</title>
        <authorList>
            <person name="Kudirkiene E."/>
            <person name="Bojesen A.M."/>
        </authorList>
    </citation>
    <scope>NUCLEOTIDE SEQUENCE [LARGE SCALE GENOMIC DNA]</scope>
    <source>
        <strain evidence="2 3">F150</strain>
    </source>
</reference>
<feature type="transmembrane region" description="Helical" evidence="1">
    <location>
        <begin position="127"/>
        <end position="145"/>
    </location>
</feature>
<evidence type="ECO:0000313" key="2">
    <source>
        <dbReference type="EMBL" id="OBW95781.1"/>
    </source>
</evidence>